<feature type="region of interest" description="Disordered" evidence="1">
    <location>
        <begin position="1"/>
        <end position="22"/>
    </location>
</feature>
<reference evidence="3" key="1">
    <citation type="submission" date="2016-11" db="UniProtKB">
        <authorList>
            <consortium name="WormBaseParasite"/>
        </authorList>
    </citation>
    <scope>IDENTIFICATION</scope>
</reference>
<name>A0A1I7SJG8_BURXY</name>
<proteinExistence type="predicted"/>
<evidence type="ECO:0000256" key="1">
    <source>
        <dbReference type="SAM" id="MobiDB-lite"/>
    </source>
</evidence>
<protein>
    <submittedName>
        <fullName evidence="3">Transposase</fullName>
    </submittedName>
</protein>
<evidence type="ECO:0000313" key="3">
    <source>
        <dbReference type="WBParaSite" id="BXY_1319200.1"/>
    </source>
</evidence>
<dbReference type="Proteomes" id="UP000095284">
    <property type="component" value="Unplaced"/>
</dbReference>
<accession>A0A1I7SJG8</accession>
<dbReference type="WBParaSite" id="BXY_1319200.1">
    <property type="protein sequence ID" value="BXY_1319200.1"/>
    <property type="gene ID" value="BXY_1319200"/>
</dbReference>
<organism evidence="2 3">
    <name type="scientific">Bursaphelenchus xylophilus</name>
    <name type="common">Pinewood nematode worm</name>
    <name type="synonym">Aphelenchoides xylophilus</name>
    <dbReference type="NCBI Taxonomy" id="6326"/>
    <lineage>
        <taxon>Eukaryota</taxon>
        <taxon>Metazoa</taxon>
        <taxon>Ecdysozoa</taxon>
        <taxon>Nematoda</taxon>
        <taxon>Chromadorea</taxon>
        <taxon>Rhabditida</taxon>
        <taxon>Tylenchina</taxon>
        <taxon>Tylenchomorpha</taxon>
        <taxon>Aphelenchoidea</taxon>
        <taxon>Aphelenchoididae</taxon>
        <taxon>Bursaphelenchus</taxon>
    </lineage>
</organism>
<evidence type="ECO:0000313" key="2">
    <source>
        <dbReference type="Proteomes" id="UP000095284"/>
    </source>
</evidence>
<sequence length="22" mass="2402">VAHGPHRSPASNPAKRREIHAL</sequence>
<dbReference type="AlphaFoldDB" id="A0A1I7SJG8"/>